<dbReference type="PANTHER" id="PTHR36933:SF1">
    <property type="entry name" value="SLL0788 PROTEIN"/>
    <property type="match status" value="1"/>
</dbReference>
<reference evidence="4" key="1">
    <citation type="submission" date="2016-10" db="EMBL/GenBank/DDBJ databases">
        <authorList>
            <person name="Varghese N."/>
            <person name="Submissions S."/>
        </authorList>
    </citation>
    <scope>NUCLEOTIDE SEQUENCE [LARGE SCALE GENOMIC DNA]</scope>
    <source>
        <strain evidence="4">UNC267MFSha1.1M11</strain>
    </source>
</reference>
<feature type="chain" id="PRO_5039374661" evidence="1">
    <location>
        <begin position="19"/>
        <end position="191"/>
    </location>
</feature>
<keyword evidence="1" id="KW-0732">Signal</keyword>
<feature type="signal peptide" evidence="1">
    <location>
        <begin position="1"/>
        <end position="18"/>
    </location>
</feature>
<organism evidence="3 4">
    <name type="scientific">Mycolicibacterium fluoranthenivorans</name>
    <dbReference type="NCBI Taxonomy" id="258505"/>
    <lineage>
        <taxon>Bacteria</taxon>
        <taxon>Bacillati</taxon>
        <taxon>Actinomycetota</taxon>
        <taxon>Actinomycetes</taxon>
        <taxon>Mycobacteriales</taxon>
        <taxon>Mycobacteriaceae</taxon>
        <taxon>Mycolicibacterium</taxon>
    </lineage>
</organism>
<proteinExistence type="predicted"/>
<sequence length="191" mass="19686">MRALFSMALVAVAASVGACSGETPVPAPVQTSAAPVITEAPAGSNAEDTTFGTDLMQLQQQAIQLARLAPTRSSNSDLVALANTVATGQQSESDTVKVLLVQWNDGASPSAAPGTAAQGALDPATVGRLESLHGQEFDTLWLQSMLGLHRAVIDLAQTEIAGGHNVDAQTLAKSILATRQAQVQQMQQMVG</sequence>
<gene>
    <name evidence="3" type="ORF">SAMN02799620_05194</name>
</gene>
<dbReference type="EMBL" id="FMUB01000012">
    <property type="protein sequence ID" value="SCX30871.1"/>
    <property type="molecule type" value="Genomic_DNA"/>
</dbReference>
<dbReference type="Proteomes" id="UP000199707">
    <property type="component" value="Unassembled WGS sequence"/>
</dbReference>
<evidence type="ECO:0000313" key="4">
    <source>
        <dbReference type="Proteomes" id="UP000199707"/>
    </source>
</evidence>
<accession>A0A1G4WW59</accession>
<dbReference type="AlphaFoldDB" id="A0A1G4WW59"/>
<evidence type="ECO:0000313" key="3">
    <source>
        <dbReference type="EMBL" id="SCX30871.1"/>
    </source>
</evidence>
<dbReference type="Gene3D" id="1.20.1260.10">
    <property type="match status" value="1"/>
</dbReference>
<evidence type="ECO:0000256" key="1">
    <source>
        <dbReference type="SAM" id="SignalP"/>
    </source>
</evidence>
<dbReference type="InterPro" id="IPR012347">
    <property type="entry name" value="Ferritin-like"/>
</dbReference>
<dbReference type="PROSITE" id="PS51257">
    <property type="entry name" value="PROKAR_LIPOPROTEIN"/>
    <property type="match status" value="1"/>
</dbReference>
<dbReference type="RefSeq" id="WP_170847443.1">
    <property type="nucleotide sequence ID" value="NZ_FMUB01000012.1"/>
</dbReference>
<dbReference type="PANTHER" id="PTHR36933">
    <property type="entry name" value="SLL0788 PROTEIN"/>
    <property type="match status" value="1"/>
</dbReference>
<feature type="domain" description="DUF305" evidence="2">
    <location>
        <begin position="48"/>
        <end position="189"/>
    </location>
</feature>
<dbReference type="STRING" id="1502745.SAMN02799620_05194"/>
<evidence type="ECO:0000259" key="2">
    <source>
        <dbReference type="Pfam" id="PF03713"/>
    </source>
</evidence>
<dbReference type="InterPro" id="IPR005183">
    <property type="entry name" value="DUF305_CopM-like"/>
</dbReference>
<protein>
    <submittedName>
        <fullName evidence="3">Uncharacterized conserved protein, DUF305 family</fullName>
    </submittedName>
</protein>
<dbReference type="Pfam" id="PF03713">
    <property type="entry name" value="DUF305"/>
    <property type="match status" value="1"/>
</dbReference>
<name>A0A1G4WW59_9MYCO</name>